<dbReference type="FunFam" id="3.60.15.10:FF:000013">
    <property type="entry name" value="Persulfide dioxygenase ETHE1, mitochondrial"/>
    <property type="match status" value="1"/>
</dbReference>
<evidence type="ECO:0000256" key="11">
    <source>
        <dbReference type="ARBA" id="ARBA00050990"/>
    </source>
</evidence>
<evidence type="ECO:0000256" key="15">
    <source>
        <dbReference type="ARBA" id="ARBA00077964"/>
    </source>
</evidence>
<evidence type="ECO:0000313" key="19">
    <source>
        <dbReference type="Proteomes" id="UP000410492"/>
    </source>
</evidence>
<evidence type="ECO:0000256" key="10">
    <source>
        <dbReference type="ARBA" id="ARBA00023128"/>
    </source>
</evidence>
<keyword evidence="5" id="KW-0809">Transit peptide</keyword>
<dbReference type="GO" id="GO:0005739">
    <property type="term" value="C:mitochondrion"/>
    <property type="evidence" value="ECO:0007669"/>
    <property type="project" value="UniProtKB-SubCell"/>
</dbReference>
<keyword evidence="8" id="KW-0560">Oxidoreductase</keyword>
<evidence type="ECO:0000256" key="16">
    <source>
        <dbReference type="SAM" id="SignalP"/>
    </source>
</evidence>
<keyword evidence="19" id="KW-1185">Reference proteome</keyword>
<feature type="domain" description="Metallo-beta-lactamase" evidence="17">
    <location>
        <begin position="52"/>
        <end position="212"/>
    </location>
</feature>
<reference evidence="18 19" key="1">
    <citation type="submission" date="2019-01" db="EMBL/GenBank/DDBJ databases">
        <authorList>
            <person name="Sayadi A."/>
        </authorList>
    </citation>
    <scope>NUCLEOTIDE SEQUENCE [LARGE SCALE GENOMIC DNA]</scope>
</reference>
<keyword evidence="4" id="KW-0479">Metal-binding</keyword>
<evidence type="ECO:0000256" key="3">
    <source>
        <dbReference type="ARBA" id="ARBA00006759"/>
    </source>
</evidence>
<evidence type="ECO:0000256" key="5">
    <source>
        <dbReference type="ARBA" id="ARBA00022946"/>
    </source>
</evidence>
<keyword evidence="10" id="KW-0496">Mitochondrion</keyword>
<evidence type="ECO:0000256" key="6">
    <source>
        <dbReference type="ARBA" id="ARBA00022964"/>
    </source>
</evidence>
<comment type="cofactor">
    <cofactor evidence="1">
        <name>Fe(2+)</name>
        <dbReference type="ChEBI" id="CHEBI:29033"/>
    </cofactor>
</comment>
<dbReference type="InterPro" id="IPR044528">
    <property type="entry name" value="POD-like_MBL-fold"/>
</dbReference>
<dbReference type="EC" id="1.13.11.18" evidence="13"/>
<dbReference type="InterPro" id="IPR001279">
    <property type="entry name" value="Metallo-B-lactamas"/>
</dbReference>
<name>A0A653BJ21_CALMS</name>
<organism evidence="18 19">
    <name type="scientific">Callosobruchus maculatus</name>
    <name type="common">Southern cowpea weevil</name>
    <name type="synonym">Pulse bruchid</name>
    <dbReference type="NCBI Taxonomy" id="64391"/>
    <lineage>
        <taxon>Eukaryota</taxon>
        <taxon>Metazoa</taxon>
        <taxon>Ecdysozoa</taxon>
        <taxon>Arthropoda</taxon>
        <taxon>Hexapoda</taxon>
        <taxon>Insecta</taxon>
        <taxon>Pterygota</taxon>
        <taxon>Neoptera</taxon>
        <taxon>Endopterygota</taxon>
        <taxon>Coleoptera</taxon>
        <taxon>Polyphaga</taxon>
        <taxon>Cucujiformia</taxon>
        <taxon>Chrysomeloidea</taxon>
        <taxon>Chrysomelidae</taxon>
        <taxon>Bruchinae</taxon>
        <taxon>Bruchini</taxon>
        <taxon>Callosobruchus</taxon>
    </lineage>
</organism>
<dbReference type="SMART" id="SM00849">
    <property type="entry name" value="Lactamase_B"/>
    <property type="match status" value="1"/>
</dbReference>
<keyword evidence="16" id="KW-0732">Signal</keyword>
<evidence type="ECO:0000256" key="12">
    <source>
        <dbReference type="ARBA" id="ARBA00065219"/>
    </source>
</evidence>
<evidence type="ECO:0000256" key="8">
    <source>
        <dbReference type="ARBA" id="ARBA00023002"/>
    </source>
</evidence>
<dbReference type="Proteomes" id="UP000410492">
    <property type="component" value="Unassembled WGS sequence"/>
</dbReference>
<sequence length="317" mass="35964">MVMIRQILHLYFLFFFTRSNFVKITMAFKFFSTIGTGKSRLIFRQLFDSVSSTYTYLLGDATTQKCILIDPVLELAHRDFQLTKDLNLKLVYAVNTHMHADHITGSGQLKTMSGCKSIISKSSGADADILVKEGDYIEFGNHKLKVLSTPGHTNGCCTFYFEEHGMAFTGDALLIRGCGRTDFQEGDAATLYNSVHQKIFTLPESTLLYPAHDYSGLTVTTVDEEKRLNPRLTKSLQDFVQIMNNLKLGYPKQIGEWYRMVAFWCKSFNTLSVQFFAALKWKQKLSSFSLWLVILLRPDPGHQASLLIALIHVSYST</sequence>
<dbReference type="SUPFAM" id="SSF56281">
    <property type="entry name" value="Metallo-hydrolase/oxidoreductase"/>
    <property type="match status" value="1"/>
</dbReference>
<comment type="subunit">
    <text evidence="12">Homodimer. Monomer. Interacts with TST. May interact with RELA.</text>
</comment>
<dbReference type="CDD" id="cd07724">
    <property type="entry name" value="POD-like_MBL-fold"/>
    <property type="match status" value="1"/>
</dbReference>
<comment type="similarity">
    <text evidence="3">Belongs to the metallo-beta-lactamase superfamily. Glyoxalase II family.</text>
</comment>
<comment type="subcellular location">
    <subcellularLocation>
        <location evidence="2">Mitochondrion</location>
    </subcellularLocation>
</comment>
<dbReference type="GO" id="GO:0050313">
    <property type="term" value="F:sulfur dioxygenase activity"/>
    <property type="evidence" value="ECO:0007669"/>
    <property type="project" value="UniProtKB-EC"/>
</dbReference>
<keyword evidence="9" id="KW-0408">Iron</keyword>
<dbReference type="AlphaFoldDB" id="A0A653BJ21"/>
<protein>
    <recommendedName>
        <fullName evidence="14">Persulfide dioxygenase ETHE1, mitochondrial</fullName>
        <ecNumber evidence="13">1.13.11.18</ecNumber>
    </recommendedName>
    <alternativeName>
        <fullName evidence="15">Sulfur dioxygenase ETHE1</fullName>
    </alternativeName>
</protein>
<evidence type="ECO:0000256" key="9">
    <source>
        <dbReference type="ARBA" id="ARBA00023004"/>
    </source>
</evidence>
<evidence type="ECO:0000259" key="17">
    <source>
        <dbReference type="SMART" id="SM00849"/>
    </source>
</evidence>
<dbReference type="Gene3D" id="3.60.15.10">
    <property type="entry name" value="Ribonuclease Z/Hydroxyacylglutathione hydrolase-like"/>
    <property type="match status" value="1"/>
</dbReference>
<gene>
    <name evidence="18" type="ORF">CALMAC_LOCUS1305</name>
</gene>
<keyword evidence="6" id="KW-0223">Dioxygenase</keyword>
<dbReference type="PANTHER" id="PTHR43084:SF1">
    <property type="entry name" value="PERSULFIDE DIOXYGENASE ETHE1, MITOCHONDRIAL"/>
    <property type="match status" value="1"/>
</dbReference>
<keyword evidence="7" id="KW-0007">Acetylation</keyword>
<dbReference type="GO" id="GO:0070813">
    <property type="term" value="P:hydrogen sulfide metabolic process"/>
    <property type="evidence" value="ECO:0007669"/>
    <property type="project" value="TreeGrafter"/>
</dbReference>
<evidence type="ECO:0000256" key="13">
    <source>
        <dbReference type="ARBA" id="ARBA00066686"/>
    </source>
</evidence>
<proteinExistence type="inferred from homology"/>
<evidence type="ECO:0000256" key="7">
    <source>
        <dbReference type="ARBA" id="ARBA00022990"/>
    </source>
</evidence>
<dbReference type="PANTHER" id="PTHR43084">
    <property type="entry name" value="PERSULFIDE DIOXYGENASE ETHE1"/>
    <property type="match status" value="1"/>
</dbReference>
<dbReference type="InterPro" id="IPR051682">
    <property type="entry name" value="Mito_Persulfide_Diox"/>
</dbReference>
<feature type="signal peptide" evidence="16">
    <location>
        <begin position="1"/>
        <end position="19"/>
    </location>
</feature>
<accession>A0A653BJ21</accession>
<dbReference type="EMBL" id="CAACVG010001523">
    <property type="protein sequence ID" value="VEN35389.1"/>
    <property type="molecule type" value="Genomic_DNA"/>
</dbReference>
<dbReference type="GO" id="GO:0046872">
    <property type="term" value="F:metal ion binding"/>
    <property type="evidence" value="ECO:0007669"/>
    <property type="project" value="UniProtKB-KW"/>
</dbReference>
<evidence type="ECO:0000256" key="2">
    <source>
        <dbReference type="ARBA" id="ARBA00004173"/>
    </source>
</evidence>
<evidence type="ECO:0000256" key="14">
    <source>
        <dbReference type="ARBA" id="ARBA00067300"/>
    </source>
</evidence>
<dbReference type="GO" id="GO:0031123">
    <property type="term" value="P:RNA 3'-end processing"/>
    <property type="evidence" value="ECO:0007669"/>
    <property type="project" value="UniProtKB-ARBA"/>
</dbReference>
<dbReference type="GO" id="GO:0006749">
    <property type="term" value="P:glutathione metabolic process"/>
    <property type="evidence" value="ECO:0007669"/>
    <property type="project" value="InterPro"/>
</dbReference>
<evidence type="ECO:0000313" key="18">
    <source>
        <dbReference type="EMBL" id="VEN35389.1"/>
    </source>
</evidence>
<feature type="chain" id="PRO_5024807437" description="Persulfide dioxygenase ETHE1, mitochondrial" evidence="16">
    <location>
        <begin position="20"/>
        <end position="317"/>
    </location>
</feature>
<dbReference type="OrthoDB" id="449487at2759"/>
<comment type="catalytic activity">
    <reaction evidence="11">
        <text>S-sulfanylglutathione + O2 + H2O = sulfite + glutathione + 2 H(+)</text>
        <dbReference type="Rhea" id="RHEA:12981"/>
        <dbReference type="ChEBI" id="CHEBI:15377"/>
        <dbReference type="ChEBI" id="CHEBI:15378"/>
        <dbReference type="ChEBI" id="CHEBI:15379"/>
        <dbReference type="ChEBI" id="CHEBI:17359"/>
        <dbReference type="ChEBI" id="CHEBI:57925"/>
        <dbReference type="ChEBI" id="CHEBI:58905"/>
        <dbReference type="EC" id="1.13.11.18"/>
    </reaction>
</comment>
<dbReference type="Pfam" id="PF00753">
    <property type="entry name" value="Lactamase_B"/>
    <property type="match status" value="1"/>
</dbReference>
<evidence type="ECO:0000256" key="4">
    <source>
        <dbReference type="ARBA" id="ARBA00022723"/>
    </source>
</evidence>
<dbReference type="InterPro" id="IPR036866">
    <property type="entry name" value="RibonucZ/Hydroxyglut_hydro"/>
</dbReference>
<evidence type="ECO:0000256" key="1">
    <source>
        <dbReference type="ARBA" id="ARBA00001954"/>
    </source>
</evidence>